<evidence type="ECO:0000256" key="1">
    <source>
        <dbReference type="ARBA" id="ARBA00010254"/>
    </source>
</evidence>
<name>A0A9X9LZU3_GULGU</name>
<organism evidence="4 5">
    <name type="scientific">Gulo gulo</name>
    <name type="common">Wolverine</name>
    <name type="synonym">Gluton</name>
    <dbReference type="NCBI Taxonomy" id="48420"/>
    <lineage>
        <taxon>Eukaryota</taxon>
        <taxon>Metazoa</taxon>
        <taxon>Chordata</taxon>
        <taxon>Craniata</taxon>
        <taxon>Vertebrata</taxon>
        <taxon>Euteleostomi</taxon>
        <taxon>Mammalia</taxon>
        <taxon>Eutheria</taxon>
        <taxon>Laurasiatheria</taxon>
        <taxon>Carnivora</taxon>
        <taxon>Caniformia</taxon>
        <taxon>Musteloidea</taxon>
        <taxon>Mustelidae</taxon>
        <taxon>Guloninae</taxon>
        <taxon>Gulo</taxon>
    </lineage>
</organism>
<dbReference type="AlphaFoldDB" id="A0A9X9LZU3"/>
<protein>
    <submittedName>
        <fullName evidence="4">Uncharacterized protein</fullName>
    </submittedName>
</protein>
<dbReference type="EMBL" id="CYRY02032688">
    <property type="protein sequence ID" value="VCX10213.1"/>
    <property type="molecule type" value="Genomic_DNA"/>
</dbReference>
<evidence type="ECO:0000313" key="4">
    <source>
        <dbReference type="EMBL" id="VCX10213.1"/>
    </source>
</evidence>
<evidence type="ECO:0000256" key="2">
    <source>
        <dbReference type="ARBA" id="ARBA00022980"/>
    </source>
</evidence>
<dbReference type="InterPro" id="IPR000266">
    <property type="entry name" value="Ribosomal_uS17"/>
</dbReference>
<keyword evidence="3" id="KW-0687">Ribonucleoprotein</keyword>
<dbReference type="SUPFAM" id="SSF50249">
    <property type="entry name" value="Nucleic acid-binding proteins"/>
    <property type="match status" value="1"/>
</dbReference>
<dbReference type="GO" id="GO:0003735">
    <property type="term" value="F:structural constituent of ribosome"/>
    <property type="evidence" value="ECO:0007669"/>
    <property type="project" value="InterPro"/>
</dbReference>
<dbReference type="Proteomes" id="UP000269945">
    <property type="component" value="Unassembled WGS sequence"/>
</dbReference>
<dbReference type="GO" id="GO:0006412">
    <property type="term" value="P:translation"/>
    <property type="evidence" value="ECO:0007669"/>
    <property type="project" value="InterPro"/>
</dbReference>
<dbReference type="Pfam" id="PF00366">
    <property type="entry name" value="Ribosomal_S17"/>
    <property type="match status" value="1"/>
</dbReference>
<proteinExistence type="inferred from homology"/>
<keyword evidence="5" id="KW-1185">Reference proteome</keyword>
<comment type="similarity">
    <text evidence="1">Belongs to the universal ribosomal protein uS17 family.</text>
</comment>
<evidence type="ECO:0000313" key="5">
    <source>
        <dbReference type="Proteomes" id="UP000269945"/>
    </source>
</evidence>
<dbReference type="GO" id="GO:1990904">
    <property type="term" value="C:ribonucleoprotein complex"/>
    <property type="evidence" value="ECO:0007669"/>
    <property type="project" value="UniProtKB-KW"/>
</dbReference>
<reference evidence="4 5" key="1">
    <citation type="submission" date="2018-10" db="EMBL/GenBank/DDBJ databases">
        <authorList>
            <person name="Ekblom R."/>
            <person name="Jareborg N."/>
        </authorList>
    </citation>
    <scope>NUCLEOTIDE SEQUENCE [LARGE SCALE GENOMIC DNA]</scope>
    <source>
        <tissue evidence="4">Muscle</tissue>
    </source>
</reference>
<sequence length="163" mass="18973">MTKVTSPVKNGSRPFLTRWRRWRTFEQRGAYQKRLAIFQNKKRVLLGETGKNKLESCNITKTLVWASRCPRRPLRVTMLVRNDPLLLMSPPEGRFCLVTKMKMQRTTVIHQDYSHYIRKYSCCERCHKNMSVHQSPTSGPSRLVTLLQRVSVSPCARLCSSTC</sequence>
<dbReference type="GO" id="GO:0005840">
    <property type="term" value="C:ribosome"/>
    <property type="evidence" value="ECO:0007669"/>
    <property type="project" value="UniProtKB-KW"/>
</dbReference>
<gene>
    <name evidence="4" type="ORF">BN2614_LOCUS4</name>
</gene>
<comment type="caution">
    <text evidence="4">The sequence shown here is derived from an EMBL/GenBank/DDBJ whole genome shotgun (WGS) entry which is preliminary data.</text>
</comment>
<dbReference type="Gene3D" id="2.40.50.1000">
    <property type="match status" value="1"/>
</dbReference>
<keyword evidence="2" id="KW-0689">Ribosomal protein</keyword>
<dbReference type="InterPro" id="IPR012340">
    <property type="entry name" value="NA-bd_OB-fold"/>
</dbReference>
<accession>A0A9X9LZU3</accession>
<evidence type="ECO:0000256" key="3">
    <source>
        <dbReference type="ARBA" id="ARBA00023274"/>
    </source>
</evidence>